<gene>
    <name evidence="2" type="ORF">Salat_2490400</name>
</gene>
<sequence>MRYSIECGSDRSLTYDQSISTLIILAPSVGTYRVCCSGRYGGFATRGGTRRPRTTDPAGGAGSVANATEASGAVYHLMEETLQDLLTTTVREALSKAKAVAETRSPLHPRRLFETTPLKPTPAPSASMPPVYGPNPDQTLTGVRARKSSPFINQVLVEKAPAG</sequence>
<dbReference type="Proteomes" id="UP001293254">
    <property type="component" value="Unassembled WGS sequence"/>
</dbReference>
<proteinExistence type="predicted"/>
<reference evidence="2" key="2">
    <citation type="journal article" date="2024" name="Plant">
        <title>Genomic evolution and insights into agronomic trait innovations of Sesamum species.</title>
        <authorList>
            <person name="Miao H."/>
            <person name="Wang L."/>
            <person name="Qu L."/>
            <person name="Liu H."/>
            <person name="Sun Y."/>
            <person name="Le M."/>
            <person name="Wang Q."/>
            <person name="Wei S."/>
            <person name="Zheng Y."/>
            <person name="Lin W."/>
            <person name="Duan Y."/>
            <person name="Cao H."/>
            <person name="Xiong S."/>
            <person name="Wang X."/>
            <person name="Wei L."/>
            <person name="Li C."/>
            <person name="Ma Q."/>
            <person name="Ju M."/>
            <person name="Zhao R."/>
            <person name="Li G."/>
            <person name="Mu C."/>
            <person name="Tian Q."/>
            <person name="Mei H."/>
            <person name="Zhang T."/>
            <person name="Gao T."/>
            <person name="Zhang H."/>
        </authorList>
    </citation>
    <scope>NUCLEOTIDE SEQUENCE</scope>
    <source>
        <strain evidence="2">3651</strain>
    </source>
</reference>
<feature type="region of interest" description="Disordered" evidence="1">
    <location>
        <begin position="112"/>
        <end position="142"/>
    </location>
</feature>
<evidence type="ECO:0000256" key="1">
    <source>
        <dbReference type="SAM" id="MobiDB-lite"/>
    </source>
</evidence>
<evidence type="ECO:0000313" key="3">
    <source>
        <dbReference type="Proteomes" id="UP001293254"/>
    </source>
</evidence>
<comment type="caution">
    <text evidence="2">The sequence shown here is derived from an EMBL/GenBank/DDBJ whole genome shotgun (WGS) entry which is preliminary data.</text>
</comment>
<name>A0AAE1XRF2_9LAMI</name>
<keyword evidence="3" id="KW-1185">Reference proteome</keyword>
<reference evidence="2" key="1">
    <citation type="submission" date="2020-06" db="EMBL/GenBank/DDBJ databases">
        <authorList>
            <person name="Li T."/>
            <person name="Hu X."/>
            <person name="Zhang T."/>
            <person name="Song X."/>
            <person name="Zhang H."/>
            <person name="Dai N."/>
            <person name="Sheng W."/>
            <person name="Hou X."/>
            <person name="Wei L."/>
        </authorList>
    </citation>
    <scope>NUCLEOTIDE SEQUENCE</scope>
    <source>
        <strain evidence="2">3651</strain>
        <tissue evidence="2">Leaf</tissue>
    </source>
</reference>
<accession>A0AAE1XRF2</accession>
<protein>
    <submittedName>
        <fullName evidence="2">Uncharacterized protein</fullName>
    </submittedName>
</protein>
<dbReference type="EMBL" id="JACGWO010000010">
    <property type="protein sequence ID" value="KAK4416649.1"/>
    <property type="molecule type" value="Genomic_DNA"/>
</dbReference>
<feature type="region of interest" description="Disordered" evidence="1">
    <location>
        <begin position="45"/>
        <end position="65"/>
    </location>
</feature>
<dbReference type="AlphaFoldDB" id="A0AAE1XRF2"/>
<organism evidence="2 3">
    <name type="scientific">Sesamum alatum</name>
    <dbReference type="NCBI Taxonomy" id="300844"/>
    <lineage>
        <taxon>Eukaryota</taxon>
        <taxon>Viridiplantae</taxon>
        <taxon>Streptophyta</taxon>
        <taxon>Embryophyta</taxon>
        <taxon>Tracheophyta</taxon>
        <taxon>Spermatophyta</taxon>
        <taxon>Magnoliopsida</taxon>
        <taxon>eudicotyledons</taxon>
        <taxon>Gunneridae</taxon>
        <taxon>Pentapetalae</taxon>
        <taxon>asterids</taxon>
        <taxon>lamiids</taxon>
        <taxon>Lamiales</taxon>
        <taxon>Pedaliaceae</taxon>
        <taxon>Sesamum</taxon>
    </lineage>
</organism>
<evidence type="ECO:0000313" key="2">
    <source>
        <dbReference type="EMBL" id="KAK4416649.1"/>
    </source>
</evidence>